<evidence type="ECO:0000313" key="1">
    <source>
        <dbReference type="EMBL" id="KAH9370889.1"/>
    </source>
</evidence>
<dbReference type="EMBL" id="JABSTR010000005">
    <property type="protein sequence ID" value="KAH9370889.1"/>
    <property type="molecule type" value="Genomic_DNA"/>
</dbReference>
<dbReference type="OrthoDB" id="2019940at2759"/>
<dbReference type="AlphaFoldDB" id="A0A9J6G848"/>
<keyword evidence="2" id="KW-1185">Reference proteome</keyword>
<accession>A0A9J6G848</accession>
<dbReference type="Proteomes" id="UP000821853">
    <property type="component" value="Chromosome 3"/>
</dbReference>
<evidence type="ECO:0000313" key="2">
    <source>
        <dbReference type="Proteomes" id="UP000821853"/>
    </source>
</evidence>
<proteinExistence type="predicted"/>
<protein>
    <submittedName>
        <fullName evidence="1">Uncharacterized protein</fullName>
    </submittedName>
</protein>
<gene>
    <name evidence="1" type="ORF">HPB48_020706</name>
</gene>
<reference evidence="1 2" key="1">
    <citation type="journal article" date="2020" name="Cell">
        <title>Large-Scale Comparative Analyses of Tick Genomes Elucidate Their Genetic Diversity and Vector Capacities.</title>
        <authorList>
            <consortium name="Tick Genome and Microbiome Consortium (TIGMIC)"/>
            <person name="Jia N."/>
            <person name="Wang J."/>
            <person name="Shi W."/>
            <person name="Du L."/>
            <person name="Sun Y."/>
            <person name="Zhan W."/>
            <person name="Jiang J.F."/>
            <person name="Wang Q."/>
            <person name="Zhang B."/>
            <person name="Ji P."/>
            <person name="Bell-Sakyi L."/>
            <person name="Cui X.M."/>
            <person name="Yuan T.T."/>
            <person name="Jiang B.G."/>
            <person name="Yang W.F."/>
            <person name="Lam T.T."/>
            <person name="Chang Q.C."/>
            <person name="Ding S.J."/>
            <person name="Wang X.J."/>
            <person name="Zhu J.G."/>
            <person name="Ruan X.D."/>
            <person name="Zhao L."/>
            <person name="Wei J.T."/>
            <person name="Ye R.Z."/>
            <person name="Que T.C."/>
            <person name="Du C.H."/>
            <person name="Zhou Y.H."/>
            <person name="Cheng J.X."/>
            <person name="Dai P.F."/>
            <person name="Guo W.B."/>
            <person name="Han X.H."/>
            <person name="Huang E.J."/>
            <person name="Li L.F."/>
            <person name="Wei W."/>
            <person name="Gao Y.C."/>
            <person name="Liu J.Z."/>
            <person name="Shao H.Z."/>
            <person name="Wang X."/>
            <person name="Wang C.C."/>
            <person name="Yang T.C."/>
            <person name="Huo Q.B."/>
            <person name="Li W."/>
            <person name="Chen H.Y."/>
            <person name="Chen S.E."/>
            <person name="Zhou L.G."/>
            <person name="Ni X.B."/>
            <person name="Tian J.H."/>
            <person name="Sheng Y."/>
            <person name="Liu T."/>
            <person name="Pan Y.S."/>
            <person name="Xia L.Y."/>
            <person name="Li J."/>
            <person name="Zhao F."/>
            <person name="Cao W.C."/>
        </authorList>
    </citation>
    <scope>NUCLEOTIDE SEQUENCE [LARGE SCALE GENOMIC DNA]</scope>
    <source>
        <strain evidence="1">HaeL-2018</strain>
    </source>
</reference>
<name>A0A9J6G848_HAELO</name>
<sequence length="115" mass="12887">MKWAYKSYWDKIPGIKAENHNPAFPEFVEFIVAKPYAFVAKLETASRDSPTFLSLAGDDSSDSSLAQDNARHTVRGVVTMDSKAYFAQLSFDQVMSIFTTLNCSATTSETMFFTF</sequence>
<comment type="caution">
    <text evidence="1">The sequence shown here is derived from an EMBL/GenBank/DDBJ whole genome shotgun (WGS) entry which is preliminary data.</text>
</comment>
<organism evidence="1 2">
    <name type="scientific">Haemaphysalis longicornis</name>
    <name type="common">Bush tick</name>
    <dbReference type="NCBI Taxonomy" id="44386"/>
    <lineage>
        <taxon>Eukaryota</taxon>
        <taxon>Metazoa</taxon>
        <taxon>Ecdysozoa</taxon>
        <taxon>Arthropoda</taxon>
        <taxon>Chelicerata</taxon>
        <taxon>Arachnida</taxon>
        <taxon>Acari</taxon>
        <taxon>Parasitiformes</taxon>
        <taxon>Ixodida</taxon>
        <taxon>Ixodoidea</taxon>
        <taxon>Ixodidae</taxon>
        <taxon>Haemaphysalinae</taxon>
        <taxon>Haemaphysalis</taxon>
    </lineage>
</organism>
<dbReference type="VEuPathDB" id="VectorBase:HLOH_040585"/>